<dbReference type="Gene3D" id="3.40.190.10">
    <property type="entry name" value="Periplasmic binding protein-like II"/>
    <property type="match status" value="2"/>
</dbReference>
<dbReference type="FunFam" id="3.40.190.10:FF:000254">
    <property type="entry name" value="Prephenate dehydratase"/>
    <property type="match status" value="1"/>
</dbReference>
<dbReference type="InterPro" id="IPR008242">
    <property type="entry name" value="Chor_mutase/pphenate_deHydtase"/>
</dbReference>
<evidence type="ECO:0000256" key="7">
    <source>
        <dbReference type="SAM" id="MobiDB-lite"/>
    </source>
</evidence>
<evidence type="ECO:0000256" key="4">
    <source>
        <dbReference type="ARBA" id="ARBA00023141"/>
    </source>
</evidence>
<dbReference type="OrthoDB" id="983542at2759"/>
<comment type="caution">
    <text evidence="10">The sequence shown here is derived from an EMBL/GenBank/DDBJ whole genome shotgun (WGS) entry which is preliminary data.</text>
</comment>
<organism evidence="10 11">
    <name type="scientific">Metschnikowia bicuspidata var. bicuspidata NRRL YB-4993</name>
    <dbReference type="NCBI Taxonomy" id="869754"/>
    <lineage>
        <taxon>Eukaryota</taxon>
        <taxon>Fungi</taxon>
        <taxon>Dikarya</taxon>
        <taxon>Ascomycota</taxon>
        <taxon>Saccharomycotina</taxon>
        <taxon>Pichiomycetes</taxon>
        <taxon>Metschnikowiaceae</taxon>
        <taxon>Metschnikowia</taxon>
    </lineage>
</organism>
<sequence>MSLPVKVAFLGPEGTYTHQALLQQFGSDAKQVQIFPQGSINACFDQINARQVDYAVVPLENSTNGQVVFTYDLLRDWFISCGSRKAPGFSVVAEQFVAIHHYLFSNAEDLSRVDKLYSHPQVWGQVSEFLRTEKFNGQCSRIDTGSTAQAAEKVFEDATHTSACISSEMSGRLYGLPTKRAEIEDMKGNTTRFLVLGYGQMLHGEAREGTRGETEKAVGPEDSAGGADHCITSLMFVLNDNDPGALCEALDAFKIHRVNLTSIASRPSKVTPWEYVFFVDAEGHENTPEMRDSVRQLQEHCQRVAVLGLFVRSWRYKKHV</sequence>
<dbReference type="PROSITE" id="PS51671">
    <property type="entry name" value="ACT"/>
    <property type="match status" value="1"/>
</dbReference>
<dbReference type="Gene3D" id="3.30.70.260">
    <property type="match status" value="1"/>
</dbReference>
<dbReference type="InterPro" id="IPR045865">
    <property type="entry name" value="ACT-like_dom_sf"/>
</dbReference>
<dbReference type="InterPro" id="IPR001086">
    <property type="entry name" value="Preph_deHydtase"/>
</dbReference>
<dbReference type="UniPathway" id="UPA00121">
    <property type="reaction ID" value="UER00345"/>
</dbReference>
<feature type="domain" description="Prephenate dehydratase" evidence="8">
    <location>
        <begin position="6"/>
        <end position="198"/>
    </location>
</feature>
<gene>
    <name evidence="10" type="ORF">METBIDRAFT_29960</name>
</gene>
<dbReference type="GO" id="GO:0009094">
    <property type="term" value="P:L-phenylalanine biosynthetic process"/>
    <property type="evidence" value="ECO:0007669"/>
    <property type="project" value="UniProtKB-UniPathway"/>
</dbReference>
<proteinExistence type="predicted"/>
<dbReference type="PANTHER" id="PTHR21022">
    <property type="entry name" value="PREPHENATE DEHYDRATASE P PROTEIN"/>
    <property type="match status" value="1"/>
</dbReference>
<dbReference type="CDD" id="cd13532">
    <property type="entry name" value="PBP2_PDT_like"/>
    <property type="match status" value="1"/>
</dbReference>
<keyword evidence="6" id="KW-0456">Lyase</keyword>
<evidence type="ECO:0000259" key="9">
    <source>
        <dbReference type="PROSITE" id="PS51671"/>
    </source>
</evidence>
<evidence type="ECO:0000256" key="1">
    <source>
        <dbReference type="ARBA" id="ARBA00004741"/>
    </source>
</evidence>
<evidence type="ECO:0000256" key="3">
    <source>
        <dbReference type="ARBA" id="ARBA00022605"/>
    </source>
</evidence>
<dbReference type="EC" id="4.2.1.51" evidence="2"/>
<dbReference type="RefSeq" id="XP_018713994.1">
    <property type="nucleotide sequence ID" value="XM_018855524.1"/>
</dbReference>
<dbReference type="PIRSF" id="PIRSF001500">
    <property type="entry name" value="Chor_mut_pdt_Ppr"/>
    <property type="match status" value="1"/>
</dbReference>
<dbReference type="PANTHER" id="PTHR21022:SF19">
    <property type="entry name" value="PREPHENATE DEHYDRATASE-RELATED"/>
    <property type="match status" value="1"/>
</dbReference>
<dbReference type="InterPro" id="IPR002912">
    <property type="entry name" value="ACT_dom"/>
</dbReference>
<dbReference type="GO" id="GO:0005737">
    <property type="term" value="C:cytoplasm"/>
    <property type="evidence" value="ECO:0007669"/>
    <property type="project" value="TreeGrafter"/>
</dbReference>
<dbReference type="Pfam" id="PF00800">
    <property type="entry name" value="PDT"/>
    <property type="match status" value="1"/>
</dbReference>
<dbReference type="CDD" id="cd04905">
    <property type="entry name" value="ACT_CM-PDT"/>
    <property type="match status" value="1"/>
</dbReference>
<dbReference type="GeneID" id="30028500"/>
<evidence type="ECO:0000256" key="2">
    <source>
        <dbReference type="ARBA" id="ARBA00013147"/>
    </source>
</evidence>
<dbReference type="Pfam" id="PF01842">
    <property type="entry name" value="ACT"/>
    <property type="match status" value="1"/>
</dbReference>
<dbReference type="SUPFAM" id="SSF53850">
    <property type="entry name" value="Periplasmic binding protein-like II"/>
    <property type="match status" value="1"/>
</dbReference>
<name>A0A1A0HI43_9ASCO</name>
<keyword evidence="3" id="KW-0028">Amino-acid biosynthesis</keyword>
<dbReference type="EMBL" id="LXTC01000001">
    <property type="protein sequence ID" value="OBA23513.1"/>
    <property type="molecule type" value="Genomic_DNA"/>
</dbReference>
<comment type="pathway">
    <text evidence="1">Amino-acid biosynthesis; L-phenylalanine biosynthesis; phenylpyruvate from prephenate: step 1/1.</text>
</comment>
<evidence type="ECO:0000259" key="8">
    <source>
        <dbReference type="PROSITE" id="PS51171"/>
    </source>
</evidence>
<keyword evidence="4" id="KW-0057">Aromatic amino acid biosynthesis</keyword>
<dbReference type="GO" id="GO:0004664">
    <property type="term" value="F:prephenate dehydratase activity"/>
    <property type="evidence" value="ECO:0007669"/>
    <property type="project" value="UniProtKB-EC"/>
</dbReference>
<dbReference type="NCBIfam" id="NF008865">
    <property type="entry name" value="PRK11898.1"/>
    <property type="match status" value="1"/>
</dbReference>
<protein>
    <recommendedName>
        <fullName evidence="2">prephenate dehydratase</fullName>
        <ecNumber evidence="2">4.2.1.51</ecNumber>
    </recommendedName>
</protein>
<feature type="region of interest" description="Disordered" evidence="7">
    <location>
        <begin position="205"/>
        <end position="224"/>
    </location>
</feature>
<dbReference type="SUPFAM" id="SSF55021">
    <property type="entry name" value="ACT-like"/>
    <property type="match status" value="1"/>
</dbReference>
<keyword evidence="5" id="KW-0584">Phenylalanine biosynthesis</keyword>
<evidence type="ECO:0000256" key="5">
    <source>
        <dbReference type="ARBA" id="ARBA00023222"/>
    </source>
</evidence>
<evidence type="ECO:0000256" key="6">
    <source>
        <dbReference type="ARBA" id="ARBA00023239"/>
    </source>
</evidence>
<dbReference type="AlphaFoldDB" id="A0A1A0HI43"/>
<accession>A0A1A0HI43</accession>
<reference evidence="10 11" key="1">
    <citation type="submission" date="2016-05" db="EMBL/GenBank/DDBJ databases">
        <title>Comparative genomics of biotechnologically important yeasts.</title>
        <authorList>
            <consortium name="DOE Joint Genome Institute"/>
            <person name="Riley R."/>
            <person name="Haridas S."/>
            <person name="Wolfe K.H."/>
            <person name="Lopes M.R."/>
            <person name="Hittinger C.T."/>
            <person name="Goker M."/>
            <person name="Salamov A."/>
            <person name="Wisecaver J."/>
            <person name="Long T.M."/>
            <person name="Aerts A.L."/>
            <person name="Barry K."/>
            <person name="Choi C."/>
            <person name="Clum A."/>
            <person name="Coughlan A.Y."/>
            <person name="Deshpande S."/>
            <person name="Douglass A.P."/>
            <person name="Hanson S.J."/>
            <person name="Klenk H.-P."/>
            <person name="LaButti K."/>
            <person name="Lapidus A."/>
            <person name="Lindquist E."/>
            <person name="Lipzen A."/>
            <person name="Meier-kolthoff J.P."/>
            <person name="Ohm R.A."/>
            <person name="Otillar R.P."/>
            <person name="Pangilinan J."/>
            <person name="Peng Y."/>
            <person name="Rokas A."/>
            <person name="Rosa C.A."/>
            <person name="Scheuner C."/>
            <person name="Sibirny A.A."/>
            <person name="Slot J.C."/>
            <person name="Stielow J.B."/>
            <person name="Sun H."/>
            <person name="Kurtzman C.P."/>
            <person name="Blackwell M."/>
            <person name="Grigoriev I.V."/>
            <person name="Jeffries T.W."/>
        </authorList>
    </citation>
    <scope>NUCLEOTIDE SEQUENCE [LARGE SCALE GENOMIC DNA]</scope>
    <source>
        <strain evidence="10 11">NRRL YB-4993</strain>
    </source>
</reference>
<evidence type="ECO:0000313" key="10">
    <source>
        <dbReference type="EMBL" id="OBA23513.1"/>
    </source>
</evidence>
<evidence type="ECO:0000313" key="11">
    <source>
        <dbReference type="Proteomes" id="UP000092555"/>
    </source>
</evidence>
<feature type="domain" description="ACT" evidence="9">
    <location>
        <begin position="234"/>
        <end position="314"/>
    </location>
</feature>
<dbReference type="Proteomes" id="UP000092555">
    <property type="component" value="Unassembled WGS sequence"/>
</dbReference>
<dbReference type="PROSITE" id="PS51171">
    <property type="entry name" value="PREPHENATE_DEHYDR_3"/>
    <property type="match status" value="1"/>
</dbReference>
<feature type="compositionally biased region" description="Basic and acidic residues" evidence="7">
    <location>
        <begin position="205"/>
        <end position="219"/>
    </location>
</feature>
<dbReference type="STRING" id="869754.A0A1A0HI43"/>
<keyword evidence="11" id="KW-1185">Reference proteome</keyword>